<name>A0A9W9NL05_PENCI</name>
<keyword evidence="3" id="KW-0472">Membrane</keyword>
<dbReference type="RefSeq" id="XP_056496879.1">
    <property type="nucleotide sequence ID" value="XM_056649748.1"/>
</dbReference>
<protein>
    <submittedName>
        <fullName evidence="4">Uncharacterized protein</fullName>
    </submittedName>
</protein>
<keyword evidence="1" id="KW-0175">Coiled coil</keyword>
<dbReference type="AlphaFoldDB" id="A0A9W9NL05"/>
<feature type="transmembrane region" description="Helical" evidence="3">
    <location>
        <begin position="619"/>
        <end position="636"/>
    </location>
</feature>
<feature type="coiled-coil region" evidence="1">
    <location>
        <begin position="136"/>
        <end position="212"/>
    </location>
</feature>
<evidence type="ECO:0000256" key="1">
    <source>
        <dbReference type="SAM" id="Coils"/>
    </source>
</evidence>
<evidence type="ECO:0000313" key="4">
    <source>
        <dbReference type="EMBL" id="KAJ5221956.1"/>
    </source>
</evidence>
<dbReference type="GeneID" id="81388915"/>
<feature type="region of interest" description="Disordered" evidence="2">
    <location>
        <begin position="319"/>
        <end position="358"/>
    </location>
</feature>
<keyword evidence="5" id="KW-1185">Reference proteome</keyword>
<proteinExistence type="predicted"/>
<comment type="caution">
    <text evidence="4">The sequence shown here is derived from an EMBL/GenBank/DDBJ whole genome shotgun (WGS) entry which is preliminary data.</text>
</comment>
<feature type="compositionally biased region" description="Acidic residues" evidence="2">
    <location>
        <begin position="326"/>
        <end position="338"/>
    </location>
</feature>
<dbReference type="Proteomes" id="UP001147733">
    <property type="component" value="Unassembled WGS sequence"/>
</dbReference>
<keyword evidence="3" id="KW-1133">Transmembrane helix</keyword>
<evidence type="ECO:0000313" key="5">
    <source>
        <dbReference type="Proteomes" id="UP001147733"/>
    </source>
</evidence>
<accession>A0A9W9NL05</accession>
<organism evidence="4 5">
    <name type="scientific">Penicillium citrinum</name>
    <dbReference type="NCBI Taxonomy" id="5077"/>
    <lineage>
        <taxon>Eukaryota</taxon>
        <taxon>Fungi</taxon>
        <taxon>Dikarya</taxon>
        <taxon>Ascomycota</taxon>
        <taxon>Pezizomycotina</taxon>
        <taxon>Eurotiomycetes</taxon>
        <taxon>Eurotiomycetidae</taxon>
        <taxon>Eurotiales</taxon>
        <taxon>Aspergillaceae</taxon>
        <taxon>Penicillium</taxon>
    </lineage>
</organism>
<evidence type="ECO:0000256" key="3">
    <source>
        <dbReference type="SAM" id="Phobius"/>
    </source>
</evidence>
<reference evidence="4" key="1">
    <citation type="submission" date="2022-11" db="EMBL/GenBank/DDBJ databases">
        <authorList>
            <person name="Petersen C."/>
        </authorList>
    </citation>
    <scope>NUCLEOTIDE SEQUENCE</scope>
    <source>
        <strain evidence="4">IBT 23319</strain>
    </source>
</reference>
<feature type="compositionally biased region" description="Basic residues" evidence="2">
    <location>
        <begin position="1"/>
        <end position="12"/>
    </location>
</feature>
<dbReference type="OrthoDB" id="4362991at2759"/>
<keyword evidence="3" id="KW-0812">Transmembrane</keyword>
<evidence type="ECO:0000256" key="2">
    <source>
        <dbReference type="SAM" id="MobiDB-lite"/>
    </source>
</evidence>
<feature type="compositionally biased region" description="Polar residues" evidence="2">
    <location>
        <begin position="346"/>
        <end position="358"/>
    </location>
</feature>
<reference evidence="4" key="2">
    <citation type="journal article" date="2023" name="IMA Fungus">
        <title>Comparative genomic study of the Penicillium genus elucidates a diverse pangenome and 15 lateral gene transfer events.</title>
        <authorList>
            <person name="Petersen C."/>
            <person name="Sorensen T."/>
            <person name="Nielsen M.R."/>
            <person name="Sondergaard T.E."/>
            <person name="Sorensen J.L."/>
            <person name="Fitzpatrick D.A."/>
            <person name="Frisvad J.C."/>
            <person name="Nielsen K.L."/>
        </authorList>
    </citation>
    <scope>NUCLEOTIDE SEQUENCE</scope>
    <source>
        <strain evidence="4">IBT 23319</strain>
    </source>
</reference>
<gene>
    <name evidence="4" type="ORF">N7469_010843</name>
</gene>
<feature type="region of interest" description="Disordered" evidence="2">
    <location>
        <begin position="1"/>
        <end position="34"/>
    </location>
</feature>
<dbReference type="EMBL" id="JAPQKT010000009">
    <property type="protein sequence ID" value="KAJ5221956.1"/>
    <property type="molecule type" value="Genomic_DNA"/>
</dbReference>
<sequence>MPRASIARRRDKRTQASEGIPSRPSGANKIARDRINRMKKRGELKWSRRVKRTHTEELDAPQMLMIPFNQEAYIESQEVSHGGLQRLLTTGAREGLLRRAQMDTIGEQIPLAKELDRLNEMLTVYEESLSGETILNDQQREENQALRRELKKELQNSFIRETYIDDLESEYARLEQLGITLNSRNDRLKSELQYMNQRVQELENDIDIMAENHHIKDSVYYNAFCEEIQQWKRLRDMMLSTDPKKTFWDLVHTYSNFMEQTLRLAEEAKKIFKARFLMAEYFASQQMIEMLESNKDGYPSYTKMLNYQPTSLRDWWQNRNSHQSESDSDSEDSQVDDDSGFKFFNTPKTTPQTKSSEFTSVGQFVKGRKESNLSYLEYDTDDDDDGYIYNTPNFEEPAFVHLGTVEDETDAESQVGSAQPAPANVHIREHEVHLQGFQQRECFPDEAILSRSQVSQGATIPRKRSKEGVSQIGLNDIEAGEPLIQLSRKYARRPDFGPYTRSGTMFKRSIIHEHLNREIRSNEVCLRARRQTRGHFPDRIVKAARRRSSQAISQTSGCALARSSVSLPNLEVRSLQQMINVRGSIAAQSSLGRDPDTILGDHTLLELIWIYCKKRPRDLIRPLVGIAILAAVVYLIQDYQTYQRIVTANTATDRMMQRMRIAQAEFQTADVYWNQGWKQWLDVDRVALQ</sequence>